<evidence type="ECO:0000313" key="3">
    <source>
        <dbReference type="EMBL" id="MEN7551444.1"/>
    </source>
</evidence>
<comment type="caution">
    <text evidence="3">The sequence shown here is derived from an EMBL/GenBank/DDBJ whole genome shotgun (WGS) entry which is preliminary data.</text>
</comment>
<keyword evidence="4" id="KW-1185">Reference proteome</keyword>
<keyword evidence="2" id="KW-0732">Signal</keyword>
<evidence type="ECO:0000256" key="1">
    <source>
        <dbReference type="SAM" id="Phobius"/>
    </source>
</evidence>
<organism evidence="3 4">
    <name type="scientific">Rapidithrix thailandica</name>
    <dbReference type="NCBI Taxonomy" id="413964"/>
    <lineage>
        <taxon>Bacteria</taxon>
        <taxon>Pseudomonadati</taxon>
        <taxon>Bacteroidota</taxon>
        <taxon>Cytophagia</taxon>
        <taxon>Cytophagales</taxon>
        <taxon>Flammeovirgaceae</taxon>
        <taxon>Rapidithrix</taxon>
    </lineage>
</organism>
<name>A0AAW9S2M5_9BACT</name>
<proteinExistence type="predicted"/>
<evidence type="ECO:0000313" key="4">
    <source>
        <dbReference type="Proteomes" id="UP001403385"/>
    </source>
</evidence>
<dbReference type="RefSeq" id="WP_346824225.1">
    <property type="nucleotide sequence ID" value="NZ_JBDKWZ010000022.1"/>
</dbReference>
<gene>
    <name evidence="3" type="ORF">AAG747_26240</name>
</gene>
<keyword evidence="1" id="KW-0812">Transmembrane</keyword>
<feature type="transmembrane region" description="Helical" evidence="1">
    <location>
        <begin position="42"/>
        <end position="60"/>
    </location>
</feature>
<feature type="signal peptide" evidence="2">
    <location>
        <begin position="1"/>
        <end position="24"/>
    </location>
</feature>
<evidence type="ECO:0000256" key="2">
    <source>
        <dbReference type="SAM" id="SignalP"/>
    </source>
</evidence>
<accession>A0AAW9S2M5</accession>
<dbReference type="AlphaFoldDB" id="A0AAW9S2M5"/>
<feature type="chain" id="PRO_5043734866" evidence="2">
    <location>
        <begin position="25"/>
        <end position="113"/>
    </location>
</feature>
<sequence>MNSFKITGSITLLSLFMSTIPCLAEATEPAAASSQFMEITRMVLGFCFIGLVFFLFWLMVQKKKAKQHYPVETRPLFEEISQLISTLDTQGSDLEIQKGKKDGKDCIILTRSY</sequence>
<reference evidence="3 4" key="1">
    <citation type="submission" date="2024-04" db="EMBL/GenBank/DDBJ databases">
        <title>Novel genus in family Flammeovirgaceae.</title>
        <authorList>
            <person name="Nguyen T.H."/>
            <person name="Vuong T.Q."/>
            <person name="Le H."/>
            <person name="Kim S.-G."/>
        </authorList>
    </citation>
    <scope>NUCLEOTIDE SEQUENCE [LARGE SCALE GENOMIC DNA]</scope>
    <source>
        <strain evidence="3 4">JCM 23209</strain>
    </source>
</reference>
<protein>
    <submittedName>
        <fullName evidence="3">Uncharacterized protein</fullName>
    </submittedName>
</protein>
<keyword evidence="1" id="KW-0472">Membrane</keyword>
<dbReference type="EMBL" id="JBDKWZ010000022">
    <property type="protein sequence ID" value="MEN7551444.1"/>
    <property type="molecule type" value="Genomic_DNA"/>
</dbReference>
<keyword evidence="1" id="KW-1133">Transmembrane helix</keyword>
<dbReference type="Proteomes" id="UP001403385">
    <property type="component" value="Unassembled WGS sequence"/>
</dbReference>